<organism evidence="1 2">
    <name type="scientific">Aldrovandia affinis</name>
    <dbReference type="NCBI Taxonomy" id="143900"/>
    <lineage>
        <taxon>Eukaryota</taxon>
        <taxon>Metazoa</taxon>
        <taxon>Chordata</taxon>
        <taxon>Craniata</taxon>
        <taxon>Vertebrata</taxon>
        <taxon>Euteleostomi</taxon>
        <taxon>Actinopterygii</taxon>
        <taxon>Neopterygii</taxon>
        <taxon>Teleostei</taxon>
        <taxon>Notacanthiformes</taxon>
        <taxon>Halosauridae</taxon>
        <taxon>Aldrovandia</taxon>
    </lineage>
</organism>
<evidence type="ECO:0000313" key="1">
    <source>
        <dbReference type="EMBL" id="KAJ8404554.1"/>
    </source>
</evidence>
<keyword evidence="2" id="KW-1185">Reference proteome</keyword>
<dbReference type="AlphaFoldDB" id="A0AAD7SKZ5"/>
<name>A0AAD7SKZ5_9TELE</name>
<accession>A0AAD7SKZ5</accession>
<gene>
    <name evidence="1" type="ORF">AAFF_G00338210</name>
</gene>
<protein>
    <submittedName>
        <fullName evidence="1">Uncharacterized protein</fullName>
    </submittedName>
</protein>
<sequence>MGSGKGKVHVRVTSSECSESSLAVFGRSLVEKSCETVLASYDVDGQNYRRTASWSESSSCGDGSPVTTCAGAQSYGKATISVCVHEVQEEEEDSSLFLGTVAAGGDPWMVDLKISDRKKGRQQIHEDVHVIRNLHTALLGRPAITKLELVARLDTVDLGTLKDSYPNLCSGLGLIQQPYTIKLKPGAEPFSLKTPR</sequence>
<reference evidence="1" key="1">
    <citation type="journal article" date="2023" name="Science">
        <title>Genome structures resolve the early diversification of teleost fishes.</title>
        <authorList>
            <person name="Parey E."/>
            <person name="Louis A."/>
            <person name="Montfort J."/>
            <person name="Bouchez O."/>
            <person name="Roques C."/>
            <person name="Iampietro C."/>
            <person name="Lluch J."/>
            <person name="Castinel A."/>
            <person name="Donnadieu C."/>
            <person name="Desvignes T."/>
            <person name="Floi Bucao C."/>
            <person name="Jouanno E."/>
            <person name="Wen M."/>
            <person name="Mejri S."/>
            <person name="Dirks R."/>
            <person name="Jansen H."/>
            <person name="Henkel C."/>
            <person name="Chen W.J."/>
            <person name="Zahm M."/>
            <person name="Cabau C."/>
            <person name="Klopp C."/>
            <person name="Thompson A.W."/>
            <person name="Robinson-Rechavi M."/>
            <person name="Braasch I."/>
            <person name="Lecointre G."/>
            <person name="Bobe J."/>
            <person name="Postlethwait J.H."/>
            <person name="Berthelot C."/>
            <person name="Roest Crollius H."/>
            <person name="Guiguen Y."/>
        </authorList>
    </citation>
    <scope>NUCLEOTIDE SEQUENCE</scope>
    <source>
        <strain evidence="1">NC1722</strain>
    </source>
</reference>
<evidence type="ECO:0000313" key="2">
    <source>
        <dbReference type="Proteomes" id="UP001221898"/>
    </source>
</evidence>
<comment type="caution">
    <text evidence="1">The sequence shown here is derived from an EMBL/GenBank/DDBJ whole genome shotgun (WGS) entry which is preliminary data.</text>
</comment>
<dbReference type="Proteomes" id="UP001221898">
    <property type="component" value="Unassembled WGS sequence"/>
</dbReference>
<proteinExistence type="predicted"/>
<dbReference type="EMBL" id="JAINUG010000053">
    <property type="protein sequence ID" value="KAJ8404554.1"/>
    <property type="molecule type" value="Genomic_DNA"/>
</dbReference>